<dbReference type="EMBL" id="RPDH01000002">
    <property type="protein sequence ID" value="RPE09054.1"/>
    <property type="molecule type" value="Genomic_DNA"/>
</dbReference>
<dbReference type="InterPro" id="IPR009057">
    <property type="entry name" value="Homeodomain-like_sf"/>
</dbReference>
<keyword evidence="1" id="KW-0805">Transcription regulation</keyword>
<dbReference type="SUPFAM" id="SSF46689">
    <property type="entry name" value="Homeodomain-like"/>
    <property type="match status" value="2"/>
</dbReference>
<evidence type="ECO:0000256" key="2">
    <source>
        <dbReference type="ARBA" id="ARBA00023125"/>
    </source>
</evidence>
<proteinExistence type="predicted"/>
<dbReference type="OrthoDB" id="799767at2"/>
<keyword evidence="3" id="KW-0804">Transcription</keyword>
<evidence type="ECO:0000256" key="1">
    <source>
        <dbReference type="ARBA" id="ARBA00023015"/>
    </source>
</evidence>
<dbReference type="GO" id="GO:0003700">
    <property type="term" value="F:DNA-binding transcription factor activity"/>
    <property type="evidence" value="ECO:0007669"/>
    <property type="project" value="InterPro"/>
</dbReference>
<dbReference type="PANTHER" id="PTHR47893:SF1">
    <property type="entry name" value="REGULATORY PROTEIN PCHR"/>
    <property type="match status" value="1"/>
</dbReference>
<dbReference type="SMART" id="SM00342">
    <property type="entry name" value="HTH_ARAC"/>
    <property type="match status" value="1"/>
</dbReference>
<keyword evidence="2" id="KW-0238">DNA-binding</keyword>
<dbReference type="InterPro" id="IPR018060">
    <property type="entry name" value="HTH_AraC"/>
</dbReference>
<gene>
    <name evidence="5" type="ORF">EGT74_18780</name>
</gene>
<dbReference type="PROSITE" id="PS01124">
    <property type="entry name" value="HTH_ARAC_FAMILY_2"/>
    <property type="match status" value="1"/>
</dbReference>
<dbReference type="InterPro" id="IPR020449">
    <property type="entry name" value="Tscrpt_reg_AraC-type_HTH"/>
</dbReference>
<reference evidence="5 6" key="1">
    <citation type="submission" date="2018-11" db="EMBL/GenBank/DDBJ databases">
        <title>Chitinophaga lutea sp.nov., isolate from arsenic contaminated soil.</title>
        <authorList>
            <person name="Zong Y."/>
        </authorList>
    </citation>
    <scope>NUCLEOTIDE SEQUENCE [LARGE SCALE GENOMIC DNA]</scope>
    <source>
        <strain evidence="5 6">ZY74</strain>
    </source>
</reference>
<protein>
    <submittedName>
        <fullName evidence="5">AraC family transcriptional regulator</fullName>
    </submittedName>
</protein>
<dbReference type="RefSeq" id="WP_123848056.1">
    <property type="nucleotide sequence ID" value="NZ_RPDH01000002.1"/>
</dbReference>
<evidence type="ECO:0000313" key="6">
    <source>
        <dbReference type="Proteomes" id="UP000278351"/>
    </source>
</evidence>
<dbReference type="Pfam" id="PF12833">
    <property type="entry name" value="HTH_18"/>
    <property type="match status" value="1"/>
</dbReference>
<dbReference type="Proteomes" id="UP000278351">
    <property type="component" value="Unassembled WGS sequence"/>
</dbReference>
<dbReference type="GO" id="GO:0043565">
    <property type="term" value="F:sequence-specific DNA binding"/>
    <property type="evidence" value="ECO:0007669"/>
    <property type="project" value="InterPro"/>
</dbReference>
<feature type="domain" description="HTH araC/xylS-type" evidence="4">
    <location>
        <begin position="232"/>
        <end position="330"/>
    </location>
</feature>
<accession>A0A3N4QBC1</accession>
<dbReference type="AlphaFoldDB" id="A0A3N4QBC1"/>
<evidence type="ECO:0000313" key="5">
    <source>
        <dbReference type="EMBL" id="RPE09054.1"/>
    </source>
</evidence>
<comment type="caution">
    <text evidence="5">The sequence shown here is derived from an EMBL/GenBank/DDBJ whole genome shotgun (WGS) entry which is preliminary data.</text>
</comment>
<keyword evidence="6" id="KW-1185">Reference proteome</keyword>
<dbReference type="PRINTS" id="PR00032">
    <property type="entry name" value="HTHARAC"/>
</dbReference>
<evidence type="ECO:0000256" key="3">
    <source>
        <dbReference type="ARBA" id="ARBA00023163"/>
    </source>
</evidence>
<organism evidence="5 6">
    <name type="scientific">Chitinophaga lutea</name>
    <dbReference type="NCBI Taxonomy" id="2488634"/>
    <lineage>
        <taxon>Bacteria</taxon>
        <taxon>Pseudomonadati</taxon>
        <taxon>Bacteroidota</taxon>
        <taxon>Chitinophagia</taxon>
        <taxon>Chitinophagales</taxon>
        <taxon>Chitinophagaceae</taxon>
        <taxon>Chitinophaga</taxon>
    </lineage>
</organism>
<sequence>MPVTIKNDLKQVLYHYEEHHTEEQFTAPQLVETDHHIDLSCGSGKFREMHFDGFIMGYGTMEIKQRLHVEANEKFSLIGMHFMLQGEITSHLKGVADNVVTSNFEHNIVYNPDSQEYMQLEKQSDMKVFGLSFCTDRFVELAANNGPILDKYAERVVNKLPVYLKRGYRITPKMMQVIEEVNHCHFTGGLKKLFLQSKAIELLALQCEQIEQETRRSQDAGKVTRSDEERIVHARDLLLANAQEPLSLSELARKAGINEFKLKSGFKKVFDNTVFGYLSDYRLEQGRQMVREGRMSFTEIAGELGYSSLQHFSNAFRKKFGISPSEIKKAL</sequence>
<name>A0A3N4QBC1_9BACT</name>
<evidence type="ECO:0000259" key="4">
    <source>
        <dbReference type="PROSITE" id="PS01124"/>
    </source>
</evidence>
<dbReference type="PANTHER" id="PTHR47893">
    <property type="entry name" value="REGULATORY PROTEIN PCHR"/>
    <property type="match status" value="1"/>
</dbReference>
<dbReference type="InterPro" id="IPR053142">
    <property type="entry name" value="PchR_regulatory_protein"/>
</dbReference>
<dbReference type="Gene3D" id="1.10.10.60">
    <property type="entry name" value="Homeodomain-like"/>
    <property type="match status" value="1"/>
</dbReference>